<name>A0A8J1T679_OWEFU</name>
<feature type="region of interest" description="Disordered" evidence="1">
    <location>
        <begin position="489"/>
        <end position="521"/>
    </location>
</feature>
<dbReference type="PANTHER" id="PTHR15117:SF24">
    <property type="entry name" value="SCA7 DOMAIN-CONTAINING PROTEIN"/>
    <property type="match status" value="1"/>
</dbReference>
<feature type="region of interest" description="Disordered" evidence="1">
    <location>
        <begin position="608"/>
        <end position="676"/>
    </location>
</feature>
<protein>
    <submittedName>
        <fullName evidence="2">Uncharacterized protein</fullName>
    </submittedName>
</protein>
<feature type="compositionally biased region" description="Low complexity" evidence="1">
    <location>
        <begin position="862"/>
        <end position="874"/>
    </location>
</feature>
<reference evidence="2" key="1">
    <citation type="submission" date="2022-03" db="EMBL/GenBank/DDBJ databases">
        <authorList>
            <person name="Martin C."/>
        </authorList>
    </citation>
    <scope>NUCLEOTIDE SEQUENCE</scope>
</reference>
<feature type="compositionally biased region" description="Low complexity" evidence="1">
    <location>
        <begin position="348"/>
        <end position="367"/>
    </location>
</feature>
<feature type="compositionally biased region" description="Polar residues" evidence="1">
    <location>
        <begin position="641"/>
        <end position="651"/>
    </location>
</feature>
<evidence type="ECO:0000313" key="3">
    <source>
        <dbReference type="Proteomes" id="UP000749559"/>
    </source>
</evidence>
<dbReference type="InterPro" id="IPR052237">
    <property type="entry name" value="Ataxin-7-like_regulator"/>
</dbReference>
<sequence length="1063" mass="114424">MANLDSSPTPFIGQPWSLWEESTQIANSKDDDVTDGAGKDEDDGDTMKLRVEDMTLFGMCPAQDEFYLVVCEKCGQAIKPQALKTHLEQRHSQITSPKGSTKHGSCTTTRSPGRKSQHSPKAGSQKQSARVNLNKTLEHMTRSKRNHTMASVSVCVERMPSPAVPEMKVSKSKEPEMSIGPPLEVNSSIKEEPPERIEPSLTKPSDETKLDSNKNKTELKDIEIETVSEAEPSLRPEKQIEIKTEPQEAPPFSEPTLLTHSEPIPTLAQVQATQLISQTTPVSTVTAPVLKSIRTVTPVVIKEELQPLPRKLKTPSPTPSNIVTVTDLLSSTPTSTVFIPLGSKQSLSSSVRSTTSTGSSSSCSSASKLPRSTSKMVLCKDREYDANKHCGVIGPDGKNCTRSLTCKTHALSLRRKVTRKKPFDTLLKEHRATKEALLAAKKAAGLLASPLGTTASKIAGIRNHTNIASIPVSTSHILNTIMKPVFHRQSSQPHLVLQQKQMTPPPEQSVHVSSDDDDADRPECSHITYHPRPIAINTFGARLHGSGCHVFNRKSDQLRGAFHSAVDRYLHPPPFKKSRPDQMAGQEVSSNASFVAQNINLAVLNKTNKMPPMKSKTQNRSKPKEQMSMSMNGNQFGGHNINLQSNVNGSHGQLRIGTKRKHSTDNISSGAATSNPSLTQFTGNINMANNANANLPISIAIPSGISLNLSSSTLSSLNANLTSTTTANNQVQIQTGKNNVNYIKDLSIVVTNIEGSVANGQLVTIPSSSLNLSNATHLQLTNIANQKPTTDSAKRQKNGTPNMTFQAPSGGMIDLANSNLLTNLANNAVILDNSNIQKISQMKGVPSNVTMTTVAMGSTAMSPPQSSPSTTPSPAFRAESVSPQVTAASPLPNGVPVSHLASHLTPHSIESSQNSAMSNSLTAGSINSGSQAINLNLQKTLKQQTLNKQLQQQQLQQQQGGGVAINLTQAQADQVLTGGTFHRVRSTGTPGQFTNIQIQPKHGSARSKTIKSHMIQPVSLTFPISQGVSGMAPPQTQSRLFIQNEDRRKCDVLQTNSPSNVIT</sequence>
<evidence type="ECO:0000313" key="2">
    <source>
        <dbReference type="EMBL" id="CAH1784824.1"/>
    </source>
</evidence>
<dbReference type="InterPro" id="IPR013243">
    <property type="entry name" value="SCA7_dom"/>
</dbReference>
<feature type="compositionally biased region" description="Basic and acidic residues" evidence="1">
    <location>
        <begin position="189"/>
        <end position="216"/>
    </location>
</feature>
<dbReference type="Gene3D" id="6.10.140.1270">
    <property type="match status" value="1"/>
</dbReference>
<feature type="compositionally biased region" description="Polar residues" evidence="1">
    <location>
        <begin position="489"/>
        <end position="502"/>
    </location>
</feature>
<feature type="region of interest" description="Disordered" evidence="1">
    <location>
        <begin position="348"/>
        <end position="368"/>
    </location>
</feature>
<dbReference type="AlphaFoldDB" id="A0A8J1T679"/>
<feature type="region of interest" description="Disordered" evidence="1">
    <location>
        <begin position="165"/>
        <end position="216"/>
    </location>
</feature>
<feature type="region of interest" description="Disordered" evidence="1">
    <location>
        <begin position="85"/>
        <end position="130"/>
    </location>
</feature>
<accession>A0A8J1T679</accession>
<feature type="region of interest" description="Disordered" evidence="1">
    <location>
        <begin position="858"/>
        <end position="900"/>
    </location>
</feature>
<proteinExistence type="predicted"/>
<feature type="compositionally biased region" description="Polar residues" evidence="1">
    <location>
        <begin position="665"/>
        <end position="676"/>
    </location>
</feature>
<dbReference type="OrthoDB" id="21678at2759"/>
<dbReference type="EMBL" id="CAIIXF020000005">
    <property type="protein sequence ID" value="CAH1784824.1"/>
    <property type="molecule type" value="Genomic_DNA"/>
</dbReference>
<organism evidence="2 3">
    <name type="scientific">Owenia fusiformis</name>
    <name type="common">Polychaete worm</name>
    <dbReference type="NCBI Taxonomy" id="6347"/>
    <lineage>
        <taxon>Eukaryota</taxon>
        <taxon>Metazoa</taxon>
        <taxon>Spiralia</taxon>
        <taxon>Lophotrochozoa</taxon>
        <taxon>Annelida</taxon>
        <taxon>Polychaeta</taxon>
        <taxon>Sedentaria</taxon>
        <taxon>Canalipalpata</taxon>
        <taxon>Sabellida</taxon>
        <taxon>Oweniida</taxon>
        <taxon>Oweniidae</taxon>
        <taxon>Owenia</taxon>
    </lineage>
</organism>
<comment type="caution">
    <text evidence="2">The sequence shown here is derived from an EMBL/GenBank/DDBJ whole genome shotgun (WGS) entry which is preliminary data.</text>
</comment>
<dbReference type="Proteomes" id="UP000749559">
    <property type="component" value="Unassembled WGS sequence"/>
</dbReference>
<keyword evidence="3" id="KW-1185">Reference proteome</keyword>
<evidence type="ECO:0000256" key="1">
    <source>
        <dbReference type="SAM" id="MobiDB-lite"/>
    </source>
</evidence>
<dbReference type="Pfam" id="PF08313">
    <property type="entry name" value="SCA7"/>
    <property type="match status" value="1"/>
</dbReference>
<gene>
    <name evidence="2" type="ORF">OFUS_LOCUS10956</name>
</gene>
<dbReference type="PROSITE" id="PS51505">
    <property type="entry name" value="SCA7"/>
    <property type="match status" value="1"/>
</dbReference>
<dbReference type="PANTHER" id="PTHR15117">
    <property type="entry name" value="ATAXIN 7 RELATED"/>
    <property type="match status" value="1"/>
</dbReference>
<feature type="region of interest" description="Disordered" evidence="1">
    <location>
        <begin position="22"/>
        <end position="45"/>
    </location>
</feature>
<feature type="compositionally biased region" description="Polar residues" evidence="1">
    <location>
        <begin position="92"/>
        <end position="111"/>
    </location>
</feature>